<evidence type="ECO:0000256" key="3">
    <source>
        <dbReference type="ARBA" id="ARBA00023163"/>
    </source>
</evidence>
<dbReference type="Pfam" id="PF16925">
    <property type="entry name" value="TetR_C_13"/>
    <property type="match status" value="1"/>
</dbReference>
<feature type="DNA-binding region" description="H-T-H motif" evidence="4">
    <location>
        <begin position="29"/>
        <end position="48"/>
    </location>
</feature>
<evidence type="ECO:0000256" key="2">
    <source>
        <dbReference type="ARBA" id="ARBA00023125"/>
    </source>
</evidence>
<evidence type="ECO:0000256" key="1">
    <source>
        <dbReference type="ARBA" id="ARBA00023015"/>
    </source>
</evidence>
<dbReference type="InterPro" id="IPR009057">
    <property type="entry name" value="Homeodomain-like_sf"/>
</dbReference>
<dbReference type="EMBL" id="LITU01000053">
    <property type="protein sequence ID" value="KOY16558.1"/>
    <property type="molecule type" value="Genomic_DNA"/>
</dbReference>
<dbReference type="GO" id="GO:0003677">
    <property type="term" value="F:DNA binding"/>
    <property type="evidence" value="ECO:0007669"/>
    <property type="project" value="UniProtKB-UniRule"/>
</dbReference>
<sequence>MARSKEFEVNEVLDKAIQLFWAQGYEKTSMQDLVEYMGIHRRSIYDTFGDKHALFMKALERYETKQTNKMSFLIDTQKPIKEIIRALFESTIRNEGQPIGCFLVNSGVELGVLDPEVASLVNESYLRTEELLRNLVLEGQQKGEIKADVDPEVISHYLMNAWVGIRTLVKTTTDQQKLKNIMEMTLSVLD</sequence>
<dbReference type="PANTHER" id="PTHR47506:SF10">
    <property type="entry name" value="TRANSCRIPTIONAL REGULATORY PROTEIN"/>
    <property type="match status" value="1"/>
</dbReference>
<dbReference type="PROSITE" id="PS50977">
    <property type="entry name" value="HTH_TETR_2"/>
    <property type="match status" value="1"/>
</dbReference>
<evidence type="ECO:0000259" key="5">
    <source>
        <dbReference type="PROSITE" id="PS50977"/>
    </source>
</evidence>
<dbReference type="SUPFAM" id="SSF46689">
    <property type="entry name" value="Homeodomain-like"/>
    <property type="match status" value="1"/>
</dbReference>
<name>A0A0M9BPP1_9BACL</name>
<evidence type="ECO:0000313" key="6">
    <source>
        <dbReference type="EMBL" id="KOY16558.1"/>
    </source>
</evidence>
<evidence type="ECO:0000313" key="7">
    <source>
        <dbReference type="Proteomes" id="UP000037688"/>
    </source>
</evidence>
<dbReference type="Gene3D" id="1.10.10.60">
    <property type="entry name" value="Homeodomain-like"/>
    <property type="match status" value="1"/>
</dbReference>
<proteinExistence type="predicted"/>
<organism evidence="6 7">
    <name type="scientific">Paenibacillus xylanivorans</name>
    <dbReference type="NCBI Taxonomy" id="1705561"/>
    <lineage>
        <taxon>Bacteria</taxon>
        <taxon>Bacillati</taxon>
        <taxon>Bacillota</taxon>
        <taxon>Bacilli</taxon>
        <taxon>Bacillales</taxon>
        <taxon>Paenibacillaceae</taxon>
        <taxon>Paenibacillus</taxon>
    </lineage>
</organism>
<dbReference type="OrthoDB" id="9795242at2"/>
<keyword evidence="7" id="KW-1185">Reference proteome</keyword>
<dbReference type="InterPro" id="IPR036271">
    <property type="entry name" value="Tet_transcr_reg_TetR-rel_C_sf"/>
</dbReference>
<dbReference type="InterPro" id="IPR011075">
    <property type="entry name" value="TetR_C"/>
</dbReference>
<keyword evidence="1" id="KW-0805">Transcription regulation</keyword>
<dbReference type="SUPFAM" id="SSF48498">
    <property type="entry name" value="Tetracyclin repressor-like, C-terminal domain"/>
    <property type="match status" value="1"/>
</dbReference>
<dbReference type="PANTHER" id="PTHR47506">
    <property type="entry name" value="TRANSCRIPTIONAL REGULATORY PROTEIN"/>
    <property type="match status" value="1"/>
</dbReference>
<keyword evidence="2 4" id="KW-0238">DNA-binding</keyword>
<feature type="domain" description="HTH tetR-type" evidence="5">
    <location>
        <begin position="6"/>
        <end position="66"/>
    </location>
</feature>
<dbReference type="RefSeq" id="WP_053780997.1">
    <property type="nucleotide sequence ID" value="NZ_LITU01000053.1"/>
</dbReference>
<keyword evidence="3" id="KW-0804">Transcription</keyword>
<dbReference type="InterPro" id="IPR001647">
    <property type="entry name" value="HTH_TetR"/>
</dbReference>
<dbReference type="AlphaFoldDB" id="A0A0M9BPP1"/>
<dbReference type="Pfam" id="PF00440">
    <property type="entry name" value="TetR_N"/>
    <property type="match status" value="1"/>
</dbReference>
<dbReference type="PATRIC" id="fig|1705561.3.peg.2279"/>
<accession>A0A0M9BPP1</accession>
<protein>
    <submittedName>
        <fullName evidence="6">TetR family transcriptional regulator</fullName>
    </submittedName>
</protein>
<evidence type="ECO:0000256" key="4">
    <source>
        <dbReference type="PROSITE-ProRule" id="PRU00335"/>
    </source>
</evidence>
<dbReference type="Proteomes" id="UP000037688">
    <property type="component" value="Unassembled WGS sequence"/>
</dbReference>
<comment type="caution">
    <text evidence="6">The sequence shown here is derived from an EMBL/GenBank/DDBJ whole genome shotgun (WGS) entry which is preliminary data.</text>
</comment>
<gene>
    <name evidence="6" type="ORF">AMS66_11980</name>
</gene>
<dbReference type="Gene3D" id="1.10.357.10">
    <property type="entry name" value="Tetracycline Repressor, domain 2"/>
    <property type="match status" value="1"/>
</dbReference>
<reference evidence="6 7" key="1">
    <citation type="submission" date="2015-08" db="EMBL/GenBank/DDBJ databases">
        <title>Draft genome sequence of cellulolytic and xylanolytic Paenibacillus sp. A59, isolated from a decaying forest soil from Patagonia, Argentina.</title>
        <authorList>
            <person name="Ghio S."/>
            <person name="Caceres A.M."/>
            <person name="Talia P."/>
            <person name="Grasso D."/>
            <person name="Campos E."/>
        </authorList>
    </citation>
    <scope>NUCLEOTIDE SEQUENCE [LARGE SCALE GENOMIC DNA]</scope>
    <source>
        <strain evidence="6 7">A59</strain>
    </source>
</reference>